<gene>
    <name evidence="3" type="ORF">RRU01S_12_01450</name>
</gene>
<dbReference type="InterPro" id="IPR043129">
    <property type="entry name" value="ATPase_NBD"/>
</dbReference>
<name>A0A081CV66_9HYPH</name>
<proteinExistence type="predicted"/>
<dbReference type="InterPro" id="IPR022496">
    <property type="entry name" value="T6A_TsaB"/>
</dbReference>
<dbReference type="RefSeq" id="WP_045230132.1">
    <property type="nucleotide sequence ID" value="NZ_BBJU01000012.1"/>
</dbReference>
<sequence>MIILAIDTSGVDCSACLYDSADDAVLGDVTENIGKGHAELLMGIIDGALNQASLTLQDVERIAVTIGPGSFTGIRVGVAAARGFALSLGVEAVGITTLETLAAHYHRQNPGLPVAVGLDAKRDETYLQTFGADGSPLSDAALLSLDEAKAALAGFAGTVIGSAAPLLAGGETGSGPDRFAIATVARVAAQKPQGMPKPAPLYLRGPDAKPQAGFALERRPVA</sequence>
<evidence type="ECO:0000259" key="2">
    <source>
        <dbReference type="Pfam" id="PF00814"/>
    </source>
</evidence>
<evidence type="ECO:0000256" key="1">
    <source>
        <dbReference type="SAM" id="MobiDB-lite"/>
    </source>
</evidence>
<dbReference type="GO" id="GO:0005829">
    <property type="term" value="C:cytosol"/>
    <property type="evidence" value="ECO:0007669"/>
    <property type="project" value="TreeGrafter"/>
</dbReference>
<dbReference type="EMBL" id="BBJU01000012">
    <property type="protein sequence ID" value="GAK70562.1"/>
    <property type="molecule type" value="Genomic_DNA"/>
</dbReference>
<evidence type="ECO:0000313" key="3">
    <source>
        <dbReference type="EMBL" id="GAK70562.1"/>
    </source>
</evidence>
<dbReference type="SUPFAM" id="SSF53067">
    <property type="entry name" value="Actin-like ATPase domain"/>
    <property type="match status" value="1"/>
</dbReference>
<dbReference type="AlphaFoldDB" id="A0A081CV66"/>
<accession>A0A081CV66</accession>
<dbReference type="eggNOG" id="COG1214">
    <property type="taxonomic scope" value="Bacteria"/>
</dbReference>
<feature type="region of interest" description="Disordered" evidence="1">
    <location>
        <begin position="191"/>
        <end position="222"/>
    </location>
</feature>
<dbReference type="Proteomes" id="UP000028701">
    <property type="component" value="Unassembled WGS sequence"/>
</dbReference>
<dbReference type="InterPro" id="IPR000905">
    <property type="entry name" value="Gcp-like_dom"/>
</dbReference>
<organism evidence="3 4">
    <name type="scientific">Agrobacterium rubi TR3 = NBRC 13261</name>
    <dbReference type="NCBI Taxonomy" id="1368415"/>
    <lineage>
        <taxon>Bacteria</taxon>
        <taxon>Pseudomonadati</taxon>
        <taxon>Pseudomonadota</taxon>
        <taxon>Alphaproteobacteria</taxon>
        <taxon>Hyphomicrobiales</taxon>
        <taxon>Rhizobiaceae</taxon>
        <taxon>Rhizobium/Agrobacterium group</taxon>
        <taxon>Agrobacterium</taxon>
    </lineage>
</organism>
<feature type="domain" description="Gcp-like" evidence="2">
    <location>
        <begin position="33"/>
        <end position="152"/>
    </location>
</feature>
<reference evidence="3 4" key="1">
    <citation type="submission" date="2014-08" db="EMBL/GenBank/DDBJ databases">
        <title>Whole genome shotgun sequence of Rhizobium rubi NBRC 13261.</title>
        <authorList>
            <person name="Katano-Makiyama Y."/>
            <person name="Hosoyama A."/>
            <person name="Hashimoto M."/>
            <person name="Hosoyama Y."/>
            <person name="Noguchi M."/>
            <person name="Tsuchikane K."/>
            <person name="Uohara A."/>
            <person name="Ohji S."/>
            <person name="Ichikawa N."/>
            <person name="Kimura A."/>
            <person name="Yamazoe A."/>
            <person name="Fujita N."/>
        </authorList>
    </citation>
    <scope>NUCLEOTIDE SEQUENCE [LARGE SCALE GENOMIC DNA]</scope>
    <source>
        <strain evidence="3 4">NBRC 13261</strain>
    </source>
</reference>
<dbReference type="PANTHER" id="PTHR11735:SF11">
    <property type="entry name" value="TRNA THREONYLCARBAMOYLADENOSINE BIOSYNTHESIS PROTEIN TSAB"/>
    <property type="match status" value="1"/>
</dbReference>
<dbReference type="NCBIfam" id="TIGR03725">
    <property type="entry name" value="T6A_YeaZ"/>
    <property type="match status" value="1"/>
</dbReference>
<dbReference type="Pfam" id="PF00814">
    <property type="entry name" value="TsaD"/>
    <property type="match status" value="1"/>
</dbReference>
<dbReference type="Gene3D" id="3.30.420.40">
    <property type="match status" value="1"/>
</dbReference>
<dbReference type="PANTHER" id="PTHR11735">
    <property type="entry name" value="TRNA N6-ADENOSINE THREONYLCARBAMOYLTRANSFERASE"/>
    <property type="match status" value="1"/>
</dbReference>
<dbReference type="GO" id="GO:0002949">
    <property type="term" value="P:tRNA threonylcarbamoyladenosine modification"/>
    <property type="evidence" value="ECO:0007669"/>
    <property type="project" value="InterPro"/>
</dbReference>
<evidence type="ECO:0000313" key="4">
    <source>
        <dbReference type="Proteomes" id="UP000028701"/>
    </source>
</evidence>
<comment type="caution">
    <text evidence="3">The sequence shown here is derived from an EMBL/GenBank/DDBJ whole genome shotgun (WGS) entry which is preliminary data.</text>
</comment>
<protein>
    <recommendedName>
        <fullName evidence="2">Gcp-like domain-containing protein</fullName>
    </recommendedName>
</protein>
<dbReference type="OrthoDB" id="9809995at2"/>